<reference evidence="2 3" key="1">
    <citation type="journal article" date="2018" name="BMC Genomics">
        <title>The genome of Naegleria lovaniensis, the basis for a comparative approach to unravel pathogenicity factors of the human pathogenic amoeba N. fowleri.</title>
        <authorList>
            <person name="Liechti N."/>
            <person name="Schurch N."/>
            <person name="Bruggmann R."/>
            <person name="Wittwer M."/>
        </authorList>
    </citation>
    <scope>NUCLEOTIDE SEQUENCE [LARGE SCALE GENOMIC DNA]</scope>
    <source>
        <strain evidence="2 3">ATCC 30569</strain>
    </source>
</reference>
<gene>
    <name evidence="2" type="ORF">C9374_009846</name>
</gene>
<evidence type="ECO:0000313" key="3">
    <source>
        <dbReference type="Proteomes" id="UP000816034"/>
    </source>
</evidence>
<feature type="compositionally biased region" description="Polar residues" evidence="1">
    <location>
        <begin position="1"/>
        <end position="21"/>
    </location>
</feature>
<dbReference type="RefSeq" id="XP_044544397.1">
    <property type="nucleotide sequence ID" value="XM_044700078.1"/>
</dbReference>
<proteinExistence type="predicted"/>
<dbReference type="EMBL" id="PYSW02000039">
    <property type="protein sequence ID" value="KAG2375223.1"/>
    <property type="molecule type" value="Genomic_DNA"/>
</dbReference>
<evidence type="ECO:0000313" key="2">
    <source>
        <dbReference type="EMBL" id="KAG2375223.1"/>
    </source>
</evidence>
<dbReference type="Proteomes" id="UP000816034">
    <property type="component" value="Unassembled WGS sequence"/>
</dbReference>
<feature type="compositionally biased region" description="Polar residues" evidence="1">
    <location>
        <begin position="28"/>
        <end position="41"/>
    </location>
</feature>
<name>A0AA88GHY1_NAELO</name>
<accession>A0AA88GHY1</accession>
<keyword evidence="3" id="KW-1185">Reference proteome</keyword>
<sequence length="106" mass="11473">MSNFDQANSSSFSQLSEASNSTKKRTLQDLQSNANPATDFINDSTISTNLFSVEAKRILLKHLGSIVLEKKGPIDPVYGLTQGEVNAIRSAVALTKKEIASRSTND</sequence>
<comment type="caution">
    <text evidence="2">The sequence shown here is derived from an EMBL/GenBank/DDBJ whole genome shotgun (WGS) entry which is preliminary data.</text>
</comment>
<organism evidence="2 3">
    <name type="scientific">Naegleria lovaniensis</name>
    <name type="common">Amoeba</name>
    <dbReference type="NCBI Taxonomy" id="51637"/>
    <lineage>
        <taxon>Eukaryota</taxon>
        <taxon>Discoba</taxon>
        <taxon>Heterolobosea</taxon>
        <taxon>Tetramitia</taxon>
        <taxon>Eutetramitia</taxon>
        <taxon>Vahlkampfiidae</taxon>
        <taxon>Naegleria</taxon>
    </lineage>
</organism>
<protein>
    <submittedName>
        <fullName evidence="2">Uncharacterized protein</fullName>
    </submittedName>
</protein>
<feature type="region of interest" description="Disordered" evidence="1">
    <location>
        <begin position="1"/>
        <end position="41"/>
    </location>
</feature>
<dbReference type="GeneID" id="68102300"/>
<evidence type="ECO:0000256" key="1">
    <source>
        <dbReference type="SAM" id="MobiDB-lite"/>
    </source>
</evidence>
<dbReference type="AlphaFoldDB" id="A0AA88GHY1"/>